<comment type="caution">
    <text evidence="3">The sequence shown here is derived from an EMBL/GenBank/DDBJ whole genome shotgun (WGS) entry which is preliminary data.</text>
</comment>
<organism evidence="3 4">
    <name type="scientific">Frondihabitans australicus</name>
    <dbReference type="NCBI Taxonomy" id="386892"/>
    <lineage>
        <taxon>Bacteria</taxon>
        <taxon>Bacillati</taxon>
        <taxon>Actinomycetota</taxon>
        <taxon>Actinomycetes</taxon>
        <taxon>Micrococcales</taxon>
        <taxon>Microbacteriaceae</taxon>
        <taxon>Frondihabitans</taxon>
    </lineage>
</organism>
<keyword evidence="2" id="KW-0472">Membrane</keyword>
<evidence type="ECO:0000256" key="2">
    <source>
        <dbReference type="SAM" id="Phobius"/>
    </source>
</evidence>
<evidence type="ECO:0000256" key="1">
    <source>
        <dbReference type="SAM" id="MobiDB-lite"/>
    </source>
</evidence>
<feature type="compositionally biased region" description="Basic and acidic residues" evidence="1">
    <location>
        <begin position="46"/>
        <end position="61"/>
    </location>
</feature>
<feature type="region of interest" description="Disordered" evidence="1">
    <location>
        <begin position="32"/>
        <end position="71"/>
    </location>
</feature>
<protein>
    <submittedName>
        <fullName evidence="3">Uncharacterized protein</fullName>
    </submittedName>
</protein>
<sequence length="71" mass="7792">MVEAVVVLVVVVALLVAIPVLLITGVRRRRRLQEQSETHPGLGLRAGDDPVRDEMADDFRRGRGANTGLNF</sequence>
<dbReference type="RefSeq" id="WP_147430208.1">
    <property type="nucleotide sequence ID" value="NZ_RBKS01000001.1"/>
</dbReference>
<reference evidence="3 4" key="1">
    <citation type="submission" date="2018-10" db="EMBL/GenBank/DDBJ databases">
        <title>Sequencing the genomes of 1000 actinobacteria strains.</title>
        <authorList>
            <person name="Klenk H.-P."/>
        </authorList>
    </citation>
    <scope>NUCLEOTIDE SEQUENCE [LARGE SCALE GENOMIC DNA]</scope>
    <source>
        <strain evidence="3 4">DSM 17894</strain>
    </source>
</reference>
<dbReference type="EMBL" id="RBKS01000001">
    <property type="protein sequence ID" value="RKR75942.1"/>
    <property type="molecule type" value="Genomic_DNA"/>
</dbReference>
<evidence type="ECO:0000313" key="3">
    <source>
        <dbReference type="EMBL" id="RKR75942.1"/>
    </source>
</evidence>
<keyword evidence="2" id="KW-0812">Transmembrane</keyword>
<evidence type="ECO:0000313" key="4">
    <source>
        <dbReference type="Proteomes" id="UP000280008"/>
    </source>
</evidence>
<gene>
    <name evidence="3" type="ORF">C8E83_3106</name>
</gene>
<name>A0A495IIU1_9MICO</name>
<dbReference type="AlphaFoldDB" id="A0A495IIU1"/>
<proteinExistence type="predicted"/>
<dbReference type="Proteomes" id="UP000280008">
    <property type="component" value="Unassembled WGS sequence"/>
</dbReference>
<keyword evidence="2" id="KW-1133">Transmembrane helix</keyword>
<dbReference type="OrthoDB" id="9991852at2"/>
<keyword evidence="4" id="KW-1185">Reference proteome</keyword>
<accession>A0A495IIU1</accession>
<feature type="transmembrane region" description="Helical" evidence="2">
    <location>
        <begin position="6"/>
        <end position="26"/>
    </location>
</feature>